<feature type="transmembrane region" description="Helical" evidence="7">
    <location>
        <begin position="173"/>
        <end position="192"/>
    </location>
</feature>
<keyword evidence="2 6" id="KW-0813">Transport</keyword>
<organism evidence="8 9">
    <name type="scientific">Aeribacillus alveayuensis</name>
    <dbReference type="NCBI Taxonomy" id="279215"/>
    <lineage>
        <taxon>Bacteria</taxon>
        <taxon>Bacillati</taxon>
        <taxon>Bacillota</taxon>
        <taxon>Bacilli</taxon>
        <taxon>Bacillales</taxon>
        <taxon>Bacillaceae</taxon>
        <taxon>Aeribacillus</taxon>
    </lineage>
</organism>
<feature type="transmembrane region" description="Helical" evidence="7">
    <location>
        <begin position="252"/>
        <end position="278"/>
    </location>
</feature>
<feature type="transmembrane region" description="Helical" evidence="7">
    <location>
        <begin position="88"/>
        <end position="119"/>
    </location>
</feature>
<comment type="subcellular location">
    <subcellularLocation>
        <location evidence="1">Membrane</location>
        <topology evidence="1">Multi-pass membrane protein</topology>
    </subcellularLocation>
</comment>
<dbReference type="InterPro" id="IPR000175">
    <property type="entry name" value="Na/ntran_symport"/>
</dbReference>
<protein>
    <recommendedName>
        <fullName evidence="6">Transporter</fullName>
    </recommendedName>
</protein>
<dbReference type="NCBIfam" id="NF037979">
    <property type="entry name" value="Na_transp"/>
    <property type="match status" value="1"/>
</dbReference>
<evidence type="ECO:0000256" key="3">
    <source>
        <dbReference type="ARBA" id="ARBA00022692"/>
    </source>
</evidence>
<dbReference type="PROSITE" id="PS00610">
    <property type="entry name" value="NA_NEUROTRAN_SYMP_1"/>
    <property type="match status" value="1"/>
</dbReference>
<accession>A0ABT9VSY2</accession>
<dbReference type="PROSITE" id="PS50267">
    <property type="entry name" value="NA_NEUROTRAN_SYMP_3"/>
    <property type="match status" value="1"/>
</dbReference>
<dbReference type="InterPro" id="IPR037272">
    <property type="entry name" value="SNS_sf"/>
</dbReference>
<dbReference type="CDD" id="cd10336">
    <property type="entry name" value="SLC6sbd_Tyt1-Like"/>
    <property type="match status" value="1"/>
</dbReference>
<feature type="transmembrane region" description="Helical" evidence="7">
    <location>
        <begin position="215"/>
        <end position="240"/>
    </location>
</feature>
<dbReference type="Gene3D" id="1.20.1740.10">
    <property type="entry name" value="Amino acid/polyamine transporter I"/>
    <property type="match status" value="1"/>
</dbReference>
<keyword evidence="3 6" id="KW-0812">Transmembrane</keyword>
<evidence type="ECO:0000256" key="6">
    <source>
        <dbReference type="RuleBase" id="RU003732"/>
    </source>
</evidence>
<name>A0ABT9VSY2_9BACI</name>
<feature type="transmembrane region" description="Helical" evidence="7">
    <location>
        <begin position="385"/>
        <end position="403"/>
    </location>
</feature>
<comment type="caution">
    <text evidence="8">The sequence shown here is derived from an EMBL/GenBank/DDBJ whole genome shotgun (WGS) entry which is preliminary data.</text>
</comment>
<comment type="similarity">
    <text evidence="6">Belongs to the sodium:neurotransmitter symporter (SNF) (TC 2.A.22) family.</text>
</comment>
<evidence type="ECO:0000256" key="5">
    <source>
        <dbReference type="ARBA" id="ARBA00023136"/>
    </source>
</evidence>
<proteinExistence type="inferred from homology"/>
<feature type="transmembrane region" description="Helical" evidence="7">
    <location>
        <begin position="12"/>
        <end position="29"/>
    </location>
</feature>
<sequence length="452" mass="49590">MKITHEQWASKIGFVLAAAGSAIGLGAIWKFPYVAGTSGGGAFLLLFLLFMVLLGYPLLLAEFSIGRFAGSDAVSAYKKISPSSNSHIIGLIGLVTCFIILSFYSVIGGWIIIYIFHAISGSLSRLTVEQYNVFFQELISNPFATILAQLIFMIITIFVIARGIQDGIEKVSRFMMPALLILFILIVVRSLTLENAWEGVRFIFYPDFSKLTTDAILFALGQAFFSLSVGMSIMVTYSSYVPKSQSLPKSAFSVVLMNVFIAILAGLAIFPGVFTYGLEPSAGPTLIFSVLPTVFEQMFAGTLFMILFFLLFLFAALTSAFSLLEMIVAVIIKGDSSKRNKTAWIVGLSVFALGVPSCLSFGVLSNVLIWDKTIFDIADYVTSNILIPLGGLFIALFVAYRFPKQQLLEEIQLGSGVTETFMNIWFILIKYFTPIAIIIVFLDAIGMLSFLK</sequence>
<keyword evidence="9" id="KW-1185">Reference proteome</keyword>
<reference evidence="8 9" key="1">
    <citation type="submission" date="2023-07" db="EMBL/GenBank/DDBJ databases">
        <title>Genomic Encyclopedia of Type Strains, Phase IV (KMG-IV): sequencing the most valuable type-strain genomes for metagenomic binning, comparative biology and taxonomic classification.</title>
        <authorList>
            <person name="Goeker M."/>
        </authorList>
    </citation>
    <scope>NUCLEOTIDE SEQUENCE [LARGE SCALE GENOMIC DNA]</scope>
    <source>
        <strain evidence="8 9">DSM 19092</strain>
    </source>
</reference>
<evidence type="ECO:0000256" key="2">
    <source>
        <dbReference type="ARBA" id="ARBA00022448"/>
    </source>
</evidence>
<dbReference type="Pfam" id="PF00209">
    <property type="entry name" value="SNF"/>
    <property type="match status" value="2"/>
</dbReference>
<feature type="transmembrane region" description="Helical" evidence="7">
    <location>
        <begin position="424"/>
        <end position="451"/>
    </location>
</feature>
<feature type="transmembrane region" description="Helical" evidence="7">
    <location>
        <begin position="343"/>
        <end position="365"/>
    </location>
</feature>
<dbReference type="EMBL" id="JAUSTR010000033">
    <property type="protein sequence ID" value="MDQ0163952.1"/>
    <property type="molecule type" value="Genomic_DNA"/>
</dbReference>
<dbReference type="PANTHER" id="PTHR42948">
    <property type="entry name" value="TRANSPORTER"/>
    <property type="match status" value="1"/>
</dbReference>
<keyword evidence="4 7" id="KW-1133">Transmembrane helix</keyword>
<keyword evidence="5 7" id="KW-0472">Membrane</keyword>
<evidence type="ECO:0000313" key="9">
    <source>
        <dbReference type="Proteomes" id="UP001225646"/>
    </source>
</evidence>
<gene>
    <name evidence="8" type="ORF">J2S06_003084</name>
</gene>
<keyword evidence="6" id="KW-0769">Symport</keyword>
<dbReference type="RefSeq" id="WP_419152864.1">
    <property type="nucleotide sequence ID" value="NZ_JAUSTR010000033.1"/>
</dbReference>
<evidence type="ECO:0000256" key="4">
    <source>
        <dbReference type="ARBA" id="ARBA00022989"/>
    </source>
</evidence>
<dbReference type="Proteomes" id="UP001225646">
    <property type="component" value="Unassembled WGS sequence"/>
</dbReference>
<evidence type="ECO:0000313" key="8">
    <source>
        <dbReference type="EMBL" id="MDQ0163952.1"/>
    </source>
</evidence>
<feature type="transmembrane region" description="Helical" evidence="7">
    <location>
        <begin position="139"/>
        <end position="161"/>
    </location>
</feature>
<feature type="transmembrane region" description="Helical" evidence="7">
    <location>
        <begin position="298"/>
        <end position="331"/>
    </location>
</feature>
<dbReference type="PANTHER" id="PTHR42948:SF1">
    <property type="entry name" value="TRANSPORTER"/>
    <property type="match status" value="1"/>
</dbReference>
<dbReference type="SUPFAM" id="SSF161070">
    <property type="entry name" value="SNF-like"/>
    <property type="match status" value="1"/>
</dbReference>
<dbReference type="InterPro" id="IPR047218">
    <property type="entry name" value="YocR/YhdH-like"/>
</dbReference>
<evidence type="ECO:0000256" key="1">
    <source>
        <dbReference type="ARBA" id="ARBA00004141"/>
    </source>
</evidence>
<feature type="transmembrane region" description="Helical" evidence="7">
    <location>
        <begin position="41"/>
        <end position="61"/>
    </location>
</feature>
<evidence type="ECO:0000256" key="7">
    <source>
        <dbReference type="SAM" id="Phobius"/>
    </source>
</evidence>
<dbReference type="PRINTS" id="PR00176">
    <property type="entry name" value="NANEUSMPORT"/>
</dbReference>